<evidence type="ECO:0000313" key="2">
    <source>
        <dbReference type="EnsemblPlants" id="Zm00001eb012450_P001"/>
    </source>
</evidence>
<feature type="region of interest" description="Disordered" evidence="1">
    <location>
        <begin position="103"/>
        <end position="124"/>
    </location>
</feature>
<feature type="region of interest" description="Disordered" evidence="1">
    <location>
        <begin position="1"/>
        <end position="89"/>
    </location>
</feature>
<accession>A0A804LI14</accession>
<organism evidence="2 3">
    <name type="scientific">Zea mays</name>
    <name type="common">Maize</name>
    <dbReference type="NCBI Taxonomy" id="4577"/>
    <lineage>
        <taxon>Eukaryota</taxon>
        <taxon>Viridiplantae</taxon>
        <taxon>Streptophyta</taxon>
        <taxon>Embryophyta</taxon>
        <taxon>Tracheophyta</taxon>
        <taxon>Spermatophyta</taxon>
        <taxon>Magnoliopsida</taxon>
        <taxon>Liliopsida</taxon>
        <taxon>Poales</taxon>
        <taxon>Poaceae</taxon>
        <taxon>PACMAD clade</taxon>
        <taxon>Panicoideae</taxon>
        <taxon>Andropogonodae</taxon>
        <taxon>Andropogoneae</taxon>
        <taxon>Tripsacinae</taxon>
        <taxon>Zea</taxon>
    </lineage>
</organism>
<dbReference type="Gramene" id="Zm00001eb012450_T001">
    <property type="protein sequence ID" value="Zm00001eb012450_P001"/>
    <property type="gene ID" value="Zm00001eb012450"/>
</dbReference>
<dbReference type="EnsemblPlants" id="Zm00001eb012450_T001">
    <property type="protein sequence ID" value="Zm00001eb012450_P001"/>
    <property type="gene ID" value="Zm00001eb012450"/>
</dbReference>
<keyword evidence="3" id="KW-1185">Reference proteome</keyword>
<protein>
    <submittedName>
        <fullName evidence="2">Uncharacterized protein</fullName>
    </submittedName>
</protein>
<feature type="compositionally biased region" description="Basic and acidic residues" evidence="1">
    <location>
        <begin position="52"/>
        <end position="66"/>
    </location>
</feature>
<name>A0A804LI14_MAIZE</name>
<reference evidence="3" key="1">
    <citation type="submission" date="2015-12" db="EMBL/GenBank/DDBJ databases">
        <title>Update maize B73 reference genome by single molecule sequencing technologies.</title>
        <authorList>
            <consortium name="Maize Genome Sequencing Project"/>
            <person name="Ware D."/>
        </authorList>
    </citation>
    <scope>NUCLEOTIDE SEQUENCE [LARGE SCALE GENOMIC DNA]</scope>
    <source>
        <strain evidence="3">cv. B73</strain>
    </source>
</reference>
<reference evidence="2" key="3">
    <citation type="submission" date="2021-05" db="UniProtKB">
        <authorList>
            <consortium name="EnsemblPlants"/>
        </authorList>
    </citation>
    <scope>IDENTIFICATION</scope>
    <source>
        <strain evidence="2">cv. B73</strain>
    </source>
</reference>
<dbReference type="Proteomes" id="UP000007305">
    <property type="component" value="Chromosome 1"/>
</dbReference>
<proteinExistence type="predicted"/>
<sequence>MTEPRKVRKSNASDPDAGSYAENDMKLSTSGQEQEEEEDDSHGGQNGNNANDKMEEDHTVAENKIEPEEEEKEQTQQQSIEKMDAPIRENKSVRRTFLDLNKLALGGGFDDGPSLTVRDDMDNI</sequence>
<reference evidence="2" key="2">
    <citation type="submission" date="2019-07" db="EMBL/GenBank/DDBJ databases">
        <authorList>
            <person name="Seetharam A."/>
            <person name="Woodhouse M."/>
            <person name="Cannon E."/>
        </authorList>
    </citation>
    <scope>NUCLEOTIDE SEQUENCE [LARGE SCALE GENOMIC DNA]</scope>
    <source>
        <strain evidence="2">cv. B73</strain>
    </source>
</reference>
<dbReference type="InParanoid" id="A0A804LI14"/>
<evidence type="ECO:0000256" key="1">
    <source>
        <dbReference type="SAM" id="MobiDB-lite"/>
    </source>
</evidence>
<dbReference type="AlphaFoldDB" id="A0A804LI14"/>
<evidence type="ECO:0000313" key="3">
    <source>
        <dbReference type="Proteomes" id="UP000007305"/>
    </source>
</evidence>